<comment type="catalytic activity">
    <reaction evidence="1">
        <text>D-glucono-1,5-lactone + H2O = D-gluconate + H(+)</text>
        <dbReference type="Rhea" id="RHEA:10440"/>
        <dbReference type="ChEBI" id="CHEBI:15377"/>
        <dbReference type="ChEBI" id="CHEBI:15378"/>
        <dbReference type="ChEBI" id="CHEBI:16217"/>
        <dbReference type="ChEBI" id="CHEBI:18391"/>
        <dbReference type="EC" id="3.1.1.17"/>
    </reaction>
</comment>
<protein>
    <recommendedName>
        <fullName evidence="8">Regucalcin</fullName>
        <ecNumber evidence="7">3.1.1.17</ecNumber>
    </recommendedName>
    <alternativeName>
        <fullName evidence="13">Gluconolactonase</fullName>
    </alternativeName>
</protein>
<evidence type="ECO:0000256" key="5">
    <source>
        <dbReference type="ARBA" id="ARBA00004496"/>
    </source>
</evidence>
<dbReference type="EC" id="3.1.1.17" evidence="7"/>
<comment type="subcellular location">
    <subcellularLocation>
        <location evidence="5">Cytoplasm</location>
    </subcellularLocation>
</comment>
<feature type="binding site" evidence="15">
    <location>
        <position position="83"/>
    </location>
    <ligand>
        <name>substrate</name>
    </ligand>
</feature>
<dbReference type="InterPro" id="IPR005511">
    <property type="entry name" value="SMP-30"/>
</dbReference>
<dbReference type="GO" id="GO:0030234">
    <property type="term" value="F:enzyme regulator activity"/>
    <property type="evidence" value="ECO:0007669"/>
    <property type="project" value="InterPro"/>
</dbReference>
<dbReference type="OMA" id="WAGTMRY"/>
<dbReference type="Gene3D" id="2.120.10.30">
    <property type="entry name" value="TolB, C-terminal domain"/>
    <property type="match status" value="1"/>
</dbReference>
<name>A0A8C4QTU2_EPTBU</name>
<dbReference type="AlphaFoldDB" id="A0A8C4QTU2"/>
<evidence type="ECO:0000256" key="3">
    <source>
        <dbReference type="ARBA" id="ARBA00001936"/>
    </source>
</evidence>
<evidence type="ECO:0000256" key="2">
    <source>
        <dbReference type="ARBA" id="ARBA00001913"/>
    </source>
</evidence>
<dbReference type="PANTHER" id="PTHR10907:SF47">
    <property type="entry name" value="REGUCALCIN"/>
    <property type="match status" value="1"/>
</dbReference>
<comment type="cofactor">
    <cofactor evidence="15">
        <name>Zn(2+)</name>
        <dbReference type="ChEBI" id="CHEBI:29105"/>
    </cofactor>
    <text evidence="15">Binds 1 divalent metal cation per subunit.</text>
</comment>
<evidence type="ECO:0000256" key="8">
    <source>
        <dbReference type="ARBA" id="ARBA00016808"/>
    </source>
</evidence>
<dbReference type="Proteomes" id="UP000694388">
    <property type="component" value="Unplaced"/>
</dbReference>
<proteinExistence type="inferred from homology"/>
<evidence type="ECO:0000259" key="16">
    <source>
        <dbReference type="Pfam" id="PF08450"/>
    </source>
</evidence>
<evidence type="ECO:0000256" key="11">
    <source>
        <dbReference type="ARBA" id="ARBA00022801"/>
    </source>
</evidence>
<dbReference type="GO" id="GO:0005509">
    <property type="term" value="F:calcium ion binding"/>
    <property type="evidence" value="ECO:0007669"/>
    <property type="project" value="InterPro"/>
</dbReference>
<dbReference type="Pfam" id="PF08450">
    <property type="entry name" value="SGL"/>
    <property type="match status" value="1"/>
</dbReference>
<reference evidence="17" key="1">
    <citation type="submission" date="2025-08" db="UniProtKB">
        <authorList>
            <consortium name="Ensembl"/>
        </authorList>
    </citation>
    <scope>IDENTIFICATION</scope>
</reference>
<reference evidence="17" key="2">
    <citation type="submission" date="2025-09" db="UniProtKB">
        <authorList>
            <consortium name="Ensembl"/>
        </authorList>
    </citation>
    <scope>IDENTIFICATION</scope>
</reference>
<evidence type="ECO:0000313" key="18">
    <source>
        <dbReference type="Proteomes" id="UP000694388"/>
    </source>
</evidence>
<feature type="binding site" evidence="15">
    <location>
        <position position="65"/>
    </location>
    <ligand>
        <name>substrate</name>
    </ligand>
</feature>
<keyword evidence="15" id="KW-0862">Zinc</keyword>
<evidence type="ECO:0000256" key="7">
    <source>
        <dbReference type="ARBA" id="ARBA00013227"/>
    </source>
</evidence>
<dbReference type="InterPro" id="IPR008367">
    <property type="entry name" value="Regucalcin"/>
</dbReference>
<keyword evidence="9" id="KW-0963">Cytoplasm</keyword>
<evidence type="ECO:0000256" key="14">
    <source>
        <dbReference type="PIRSR" id="PIRSR605511-1"/>
    </source>
</evidence>
<dbReference type="Ensembl" id="ENSEBUT00000021040.1">
    <property type="protein sequence ID" value="ENSEBUP00000020464.1"/>
    <property type="gene ID" value="ENSEBUG00000012682.1"/>
</dbReference>
<comment type="cofactor">
    <cofactor evidence="4">
        <name>Mg(2+)</name>
        <dbReference type="ChEBI" id="CHEBI:18420"/>
    </cofactor>
</comment>
<feature type="binding site" evidence="15">
    <location>
        <position position="116"/>
    </location>
    <ligand>
        <name>a divalent metal cation</name>
        <dbReference type="ChEBI" id="CHEBI:60240"/>
    </ligand>
</feature>
<dbReference type="PRINTS" id="PR01791">
    <property type="entry name" value="REGUCALCIN"/>
</dbReference>
<feature type="binding site" evidence="15">
    <location>
        <position position="166"/>
    </location>
    <ligand>
        <name>a divalent metal cation</name>
        <dbReference type="ChEBI" id="CHEBI:60240"/>
    </ligand>
</feature>
<dbReference type="GeneTree" id="ENSGT00390000014995"/>
<keyword evidence="11" id="KW-0378">Hydrolase</keyword>
<keyword evidence="12" id="KW-0106">Calcium</keyword>
<feature type="active site" description="Proton donor/acceptor" evidence="14">
    <location>
        <position position="166"/>
    </location>
</feature>
<feature type="binding site" evidence="15">
    <location>
        <position position="63"/>
    </location>
    <ligand>
        <name>substrate</name>
    </ligand>
</feature>
<dbReference type="GO" id="GO:0019853">
    <property type="term" value="P:L-ascorbic acid biosynthetic process"/>
    <property type="evidence" value="ECO:0007669"/>
    <property type="project" value="TreeGrafter"/>
</dbReference>
<comment type="cofactor">
    <cofactor evidence="2">
        <name>Ca(2+)</name>
        <dbReference type="ChEBI" id="CHEBI:29108"/>
    </cofactor>
</comment>
<comment type="cofactor">
    <cofactor evidence="3">
        <name>Mn(2+)</name>
        <dbReference type="ChEBI" id="CHEBI:29035"/>
    </cofactor>
</comment>
<accession>A0A8C4QTU2</accession>
<dbReference type="InterPro" id="IPR013658">
    <property type="entry name" value="SGL"/>
</dbReference>
<dbReference type="InterPro" id="IPR011042">
    <property type="entry name" value="6-blade_b-propeller_TolB-like"/>
</dbReference>
<evidence type="ECO:0000313" key="17">
    <source>
        <dbReference type="Ensembl" id="ENSEBUP00000020464.1"/>
    </source>
</evidence>
<keyword evidence="18" id="KW-1185">Reference proteome</keyword>
<evidence type="ECO:0000256" key="1">
    <source>
        <dbReference type="ARBA" id="ARBA00001589"/>
    </source>
</evidence>
<dbReference type="GO" id="GO:0005737">
    <property type="term" value="C:cytoplasm"/>
    <property type="evidence" value="ECO:0007669"/>
    <property type="project" value="UniProtKB-SubCell"/>
</dbReference>
<sequence length="261" mass="28359">MLCDILGNFFISYSSEKTVSCIVPRVAGGYMVTCGLKIASMDWETAPALLTYAEVDNDKPNNRFNDGKADPVGRMLAGTMALELKPAELELGQGSLYSLDVSGTVRRLLSPVDVSNGLGWSLDGRKLYYVDSLKYRVDVFDYDVTTGNIDNRQTVYQCEKEDAIPDGLCMDTGGKIWLACYNGGRVICIDPDTGQRLQVVQLPVDKTTSCCFGGLQLTDLYVTTAREGLDEAGLLQQPLSGGLFRVTDLGVKGLPSFEFAG</sequence>
<comment type="similarity">
    <text evidence="6">Belongs to the SMP-30/CGR1 family.</text>
</comment>
<keyword evidence="10 15" id="KW-0479">Metal-binding</keyword>
<dbReference type="PANTHER" id="PTHR10907">
    <property type="entry name" value="REGUCALCIN"/>
    <property type="match status" value="1"/>
</dbReference>
<dbReference type="PRINTS" id="PR01790">
    <property type="entry name" value="SMP30FAMILY"/>
</dbReference>
<evidence type="ECO:0000256" key="13">
    <source>
        <dbReference type="ARBA" id="ARBA00032464"/>
    </source>
</evidence>
<dbReference type="SUPFAM" id="SSF63829">
    <property type="entry name" value="Calcium-dependent phosphotriesterase"/>
    <property type="match status" value="1"/>
</dbReference>
<organism evidence="17 18">
    <name type="scientific">Eptatretus burgeri</name>
    <name type="common">Inshore hagfish</name>
    <dbReference type="NCBI Taxonomy" id="7764"/>
    <lineage>
        <taxon>Eukaryota</taxon>
        <taxon>Metazoa</taxon>
        <taxon>Chordata</taxon>
        <taxon>Craniata</taxon>
        <taxon>Vertebrata</taxon>
        <taxon>Cyclostomata</taxon>
        <taxon>Myxini</taxon>
        <taxon>Myxiniformes</taxon>
        <taxon>Myxinidae</taxon>
        <taxon>Eptatretinae</taxon>
        <taxon>Eptatretus</taxon>
    </lineage>
</organism>
<evidence type="ECO:0000256" key="9">
    <source>
        <dbReference type="ARBA" id="ARBA00022490"/>
    </source>
</evidence>
<evidence type="ECO:0000256" key="6">
    <source>
        <dbReference type="ARBA" id="ARBA00008853"/>
    </source>
</evidence>
<dbReference type="FunFam" id="2.120.10.30:FF:000027">
    <property type="entry name" value="Regucalcin homologue"/>
    <property type="match status" value="1"/>
</dbReference>
<evidence type="ECO:0000256" key="10">
    <source>
        <dbReference type="ARBA" id="ARBA00022723"/>
    </source>
</evidence>
<dbReference type="GO" id="GO:0004341">
    <property type="term" value="F:gluconolactonase activity"/>
    <property type="evidence" value="ECO:0007669"/>
    <property type="project" value="UniProtKB-EC"/>
</dbReference>
<evidence type="ECO:0000256" key="4">
    <source>
        <dbReference type="ARBA" id="ARBA00001946"/>
    </source>
</evidence>
<evidence type="ECO:0000256" key="12">
    <source>
        <dbReference type="ARBA" id="ARBA00022837"/>
    </source>
</evidence>
<evidence type="ECO:0000256" key="15">
    <source>
        <dbReference type="PIRSR" id="PIRSR605511-2"/>
    </source>
</evidence>
<feature type="domain" description="SMP-30/Gluconolactonase/LRE-like region" evidence="16">
    <location>
        <begin position="13"/>
        <end position="226"/>
    </location>
</feature>